<feature type="domain" description="Beta-lactamase-related" evidence="1">
    <location>
        <begin position="18"/>
        <end position="353"/>
    </location>
</feature>
<dbReference type="Pfam" id="PF00144">
    <property type="entry name" value="Beta-lactamase"/>
    <property type="match status" value="1"/>
</dbReference>
<dbReference type="SUPFAM" id="SSF56601">
    <property type="entry name" value="beta-lactamase/transpeptidase-like"/>
    <property type="match status" value="1"/>
</dbReference>
<organism evidence="2 3">
    <name type="scientific">Oceanobacillus oncorhynchi</name>
    <dbReference type="NCBI Taxonomy" id="545501"/>
    <lineage>
        <taxon>Bacteria</taxon>
        <taxon>Bacillati</taxon>
        <taxon>Bacillota</taxon>
        <taxon>Bacilli</taxon>
        <taxon>Bacillales</taxon>
        <taxon>Bacillaceae</taxon>
        <taxon>Oceanobacillus</taxon>
    </lineage>
</organism>
<dbReference type="InterPro" id="IPR050491">
    <property type="entry name" value="AmpC-like"/>
</dbReference>
<dbReference type="Proteomes" id="UP000040453">
    <property type="component" value="Unassembled WGS sequence"/>
</dbReference>
<protein>
    <submittedName>
        <fullName evidence="2">Penicillin-binding protein 4</fullName>
    </submittedName>
</protein>
<accession>A0A0A1MD15</accession>
<dbReference type="RefSeq" id="WP_042529792.1">
    <property type="nucleotide sequence ID" value="NZ_CDGG01000001.1"/>
</dbReference>
<proteinExistence type="predicted"/>
<dbReference type="InterPro" id="IPR012338">
    <property type="entry name" value="Beta-lactam/transpept-like"/>
</dbReference>
<dbReference type="AlphaFoldDB" id="A0A0A1MD15"/>
<keyword evidence="3" id="KW-1185">Reference proteome</keyword>
<dbReference type="PANTHER" id="PTHR46825">
    <property type="entry name" value="D-ALANYL-D-ALANINE-CARBOXYPEPTIDASE/ENDOPEPTIDASE AMPH"/>
    <property type="match status" value="1"/>
</dbReference>
<dbReference type="OrthoDB" id="9803467at2"/>
<evidence type="ECO:0000259" key="1">
    <source>
        <dbReference type="Pfam" id="PF00144"/>
    </source>
</evidence>
<sequence>MLSKSTQEKLNNEINQTCEELKIPGMALTIYQHGNSIYEKYYGYRNMKERLPITKDTIFGLASITKSLTCLMVMKLEEEGRLHSSDKVTEWLPNLKLPREDYLKQLEIRHFMSHTSGLPGLPSIHHARMKSIRKDPDGDFLFGKWQGEDNSAIQTANELIEQISRMDFALSGPLGTVFNYSNEGYGMLQKIIELASGMTFIDYVERKLFSPLRLKNSFFLTESIINKENVTELYAYQEKQSGIFHSPAWWDVGAIYTNGSWKASADDVMKYAELLRLNGRIQGQSLISEDKLEKMTSSAFSLPNGGDYGFGIEINPIGEYIRFGHGGSIKGVSSNFQIIKEKGISASILINMADVPAEKILVSALHILLGISAENPFKKDDVLSGKTLNLNLFSGMYQSGEGNKASISIQDDLLYLNRNEQITCFSPISENDFIAETGERIYFAKNGDCVHSVLVGKRVLEKVE</sequence>
<reference evidence="2 3" key="1">
    <citation type="submission" date="2014-11" db="EMBL/GenBank/DDBJ databases">
        <authorList>
            <person name="Urmite Genomes Urmite Genomes"/>
        </authorList>
    </citation>
    <scope>NUCLEOTIDE SEQUENCE [LARGE SCALE GENOMIC DNA]</scope>
    <source>
        <strain evidence="2 3">Oc5</strain>
    </source>
</reference>
<dbReference type="Gene3D" id="3.40.710.10">
    <property type="entry name" value="DD-peptidase/beta-lactamase superfamily"/>
    <property type="match status" value="1"/>
</dbReference>
<evidence type="ECO:0000313" key="2">
    <source>
        <dbReference type="EMBL" id="CEI80968.1"/>
    </source>
</evidence>
<gene>
    <name evidence="2" type="primary">pbpE_1</name>
    <name evidence="2" type="ORF">BN997_00781</name>
</gene>
<evidence type="ECO:0000313" key="3">
    <source>
        <dbReference type="Proteomes" id="UP000040453"/>
    </source>
</evidence>
<dbReference type="PANTHER" id="PTHR46825:SF9">
    <property type="entry name" value="BETA-LACTAMASE-RELATED DOMAIN-CONTAINING PROTEIN"/>
    <property type="match status" value="1"/>
</dbReference>
<dbReference type="EMBL" id="CDGG01000001">
    <property type="protein sequence ID" value="CEI80968.1"/>
    <property type="molecule type" value="Genomic_DNA"/>
</dbReference>
<dbReference type="STRING" id="545501.BN997_00781"/>
<dbReference type="InterPro" id="IPR001466">
    <property type="entry name" value="Beta-lactam-related"/>
</dbReference>
<name>A0A0A1MD15_9BACI</name>